<dbReference type="GeneID" id="59348422"/>
<evidence type="ECO:0000313" key="2">
    <source>
        <dbReference type="Proteomes" id="UP000636479"/>
    </source>
</evidence>
<evidence type="ECO:0000313" key="1">
    <source>
        <dbReference type="EMBL" id="KAF7296959.1"/>
    </source>
</evidence>
<protein>
    <submittedName>
        <fullName evidence="1">Uncharacterized protein</fullName>
    </submittedName>
</protein>
<sequence>MPGLPLVHIPSPINHLLHSPRPLTIAMSKTVEIITLERAKGGAQATIIDSDTGVIYTLELTLSESSEPSIWNSLPASIDVKITYDAGADLQGTGTFSVHIENSELKLTLSNGPVLDGKTLVPSSGVEDLTGKFFCRSE</sequence>
<accession>A0A8H6SCM0</accession>
<dbReference type="AlphaFoldDB" id="A0A8H6SCM0"/>
<keyword evidence="2" id="KW-1185">Reference proteome</keyword>
<reference evidence="1" key="1">
    <citation type="submission" date="2020-05" db="EMBL/GenBank/DDBJ databases">
        <title>Mycena genomes resolve the evolution of fungal bioluminescence.</title>
        <authorList>
            <person name="Tsai I.J."/>
        </authorList>
    </citation>
    <scope>NUCLEOTIDE SEQUENCE</scope>
    <source>
        <strain evidence="1">171206Taipei</strain>
    </source>
</reference>
<organism evidence="1 2">
    <name type="scientific">Mycena indigotica</name>
    <dbReference type="NCBI Taxonomy" id="2126181"/>
    <lineage>
        <taxon>Eukaryota</taxon>
        <taxon>Fungi</taxon>
        <taxon>Dikarya</taxon>
        <taxon>Basidiomycota</taxon>
        <taxon>Agaricomycotina</taxon>
        <taxon>Agaricomycetes</taxon>
        <taxon>Agaricomycetidae</taxon>
        <taxon>Agaricales</taxon>
        <taxon>Marasmiineae</taxon>
        <taxon>Mycenaceae</taxon>
        <taxon>Mycena</taxon>
    </lineage>
</organism>
<dbReference type="EMBL" id="JACAZF010000008">
    <property type="protein sequence ID" value="KAF7296959.1"/>
    <property type="molecule type" value="Genomic_DNA"/>
</dbReference>
<gene>
    <name evidence="1" type="ORF">MIND_00927900</name>
</gene>
<comment type="caution">
    <text evidence="1">The sequence shown here is derived from an EMBL/GenBank/DDBJ whole genome shotgun (WGS) entry which is preliminary data.</text>
</comment>
<dbReference type="RefSeq" id="XP_037217318.1">
    <property type="nucleotide sequence ID" value="XM_037365906.1"/>
</dbReference>
<dbReference type="Proteomes" id="UP000636479">
    <property type="component" value="Unassembled WGS sequence"/>
</dbReference>
<proteinExistence type="predicted"/>
<name>A0A8H6SCM0_9AGAR</name>